<sequence>MLLKGDHGITEIPSDRWNAEAFYSAEGKPGTMNTTMAGFLNAPSSFDHEFFGIAPHDALEMDPQQRLLLQASWRAIEDAAIDPASLAGSRTSVHVGIMSSEWAVLHMADYAEITPRRGTGNGYHMAANRISYHLDLKGPSVAVDTACSSSLVAVHLAIAALSAGDCDLAIAAGVNIILTPALSIFYTQAGLSAPDGECKPFSAHANGIGRGEGVGVVVLRRLSDAIAHKQPIYAVIEGSAVSHDGRSNGVTAPNRWSQQQVIGNAYARAGVRPAEVNFVEAHGTGTTLGDMIEVQALGAVHAGEREQPCALGSVKGNIGHTEGAAGIAGLIKTCLALDRRILPPSRHSNEENADLRLDQHGLWLARLPMRLPAEGTVRGAVSSFGLGGTNSHLVLATPPPADRRPERGGVGVLTVSAGTVTALRRNLASIAEMIDREPSERLPQICHSTNLVKTSLKHRWALPAWNREKLKADLRAQIADPRIPTGSGYATPKVIFLFTGPGAQYPRMTRALYDNLPAYRDRFDEVDSAMRPHFGRSIASLVIDDMYPDGVSVHDPALAQPALFAVGYALGATLRDLGVWPEAMLGYGTGEYAAACLAGVLPLSAACEIVVALAASTQKLTDYGAMVAVEATAAQVKPHIDAEPLVTIAGYNGPRDLVISGDTDAVARVTGALREAGVATKPVLGTPAMHSPLMRPVVAEFSRAADAVAAYRPVVPIASTLHGRLITDGLDSAYWVEQITSPVRFDAALSAVRELGPTHLIEVGPAPTTLDLVRRADPDHEMTVLTPCPGETAAGHEVAEVLAALYRDGLTPRWQRLYTKQQQMPWRLPPYVFDDHAASPVTAVQQASTEGLPAASATESVVERTLAALAEVGGYSTDDLVMDARLLDDLGYDSLTLIRLSDRLTTLLRIDGPMDLSELPQLETVKDVVSYVSARHDAS</sequence>
<gene>
    <name evidence="6" type="ORF">H074_18588</name>
</gene>
<dbReference type="InterPro" id="IPR018201">
    <property type="entry name" value="Ketoacyl_synth_AS"/>
</dbReference>
<dbReference type="InterPro" id="IPR020841">
    <property type="entry name" value="PKS_Beta-ketoAc_synthase_dom"/>
</dbReference>
<dbReference type="GO" id="GO:0004312">
    <property type="term" value="F:fatty acid synthase activity"/>
    <property type="evidence" value="ECO:0007669"/>
    <property type="project" value="TreeGrafter"/>
</dbReference>
<dbReference type="PROSITE" id="PS00012">
    <property type="entry name" value="PHOSPHOPANTETHEINE"/>
    <property type="match status" value="1"/>
</dbReference>
<dbReference type="InterPro" id="IPR001227">
    <property type="entry name" value="Ac_transferase_dom_sf"/>
</dbReference>
<accession>M2YAK3</accession>
<feature type="domain" description="Carrier" evidence="4">
    <location>
        <begin position="859"/>
        <end position="936"/>
    </location>
</feature>
<dbReference type="InterPro" id="IPR009081">
    <property type="entry name" value="PP-bd_ACP"/>
</dbReference>
<dbReference type="SUPFAM" id="SSF52151">
    <property type="entry name" value="FabD/lysophospholipase-like"/>
    <property type="match status" value="1"/>
</dbReference>
<dbReference type="Gene3D" id="3.40.47.10">
    <property type="match status" value="1"/>
</dbReference>
<dbReference type="InterPro" id="IPR014031">
    <property type="entry name" value="Ketoacyl_synth_C"/>
</dbReference>
<organism evidence="6 7">
    <name type="scientific">Amycolatopsis decaplanina DSM 44594</name>
    <dbReference type="NCBI Taxonomy" id="1284240"/>
    <lineage>
        <taxon>Bacteria</taxon>
        <taxon>Bacillati</taxon>
        <taxon>Actinomycetota</taxon>
        <taxon>Actinomycetes</taxon>
        <taxon>Pseudonocardiales</taxon>
        <taxon>Pseudonocardiaceae</taxon>
        <taxon>Amycolatopsis</taxon>
    </lineage>
</organism>
<dbReference type="PROSITE" id="PS52004">
    <property type="entry name" value="KS3_2"/>
    <property type="match status" value="1"/>
</dbReference>
<evidence type="ECO:0000256" key="2">
    <source>
        <dbReference type="ARBA" id="ARBA00022553"/>
    </source>
</evidence>
<keyword evidence="7" id="KW-1185">Reference proteome</keyword>
<dbReference type="AlphaFoldDB" id="M2YAK3"/>
<dbReference type="InterPro" id="IPR036736">
    <property type="entry name" value="ACP-like_sf"/>
</dbReference>
<evidence type="ECO:0000313" key="7">
    <source>
        <dbReference type="Proteomes" id="UP000054226"/>
    </source>
</evidence>
<dbReference type="PATRIC" id="fig|1284240.4.peg.3773"/>
<dbReference type="Gene3D" id="3.40.366.10">
    <property type="entry name" value="Malonyl-Coenzyme A Acyl Carrier Protein, domain 2"/>
    <property type="match status" value="1"/>
</dbReference>
<dbReference type="InterPro" id="IPR014043">
    <property type="entry name" value="Acyl_transferase_dom"/>
</dbReference>
<dbReference type="Pfam" id="PF00698">
    <property type="entry name" value="Acyl_transf_1"/>
    <property type="match status" value="1"/>
</dbReference>
<dbReference type="SMART" id="SM00827">
    <property type="entry name" value="PKS_AT"/>
    <property type="match status" value="1"/>
</dbReference>
<comment type="caution">
    <text evidence="6">The sequence shown here is derived from an EMBL/GenBank/DDBJ whole genome shotgun (WGS) entry which is preliminary data.</text>
</comment>
<dbReference type="PROSITE" id="PS00606">
    <property type="entry name" value="KS3_1"/>
    <property type="match status" value="1"/>
</dbReference>
<dbReference type="Gene3D" id="1.10.1200.10">
    <property type="entry name" value="ACP-like"/>
    <property type="match status" value="1"/>
</dbReference>
<dbReference type="Pfam" id="PF02801">
    <property type="entry name" value="Ketoacyl-synt_C"/>
    <property type="match status" value="1"/>
</dbReference>
<reference evidence="6 7" key="1">
    <citation type="journal article" date="2013" name="Genome Announc.">
        <title>Draft Genome Sequence of Amycolatopsis decaplanina Strain DSM 44594T.</title>
        <authorList>
            <person name="Kaur N."/>
            <person name="Kumar S."/>
            <person name="Bala M."/>
            <person name="Raghava G.P."/>
            <person name="Mayilraj S."/>
        </authorList>
    </citation>
    <scope>NUCLEOTIDE SEQUENCE [LARGE SCALE GENOMIC DNA]</scope>
    <source>
        <strain evidence="6 7">DSM 44594</strain>
    </source>
</reference>
<evidence type="ECO:0000259" key="4">
    <source>
        <dbReference type="PROSITE" id="PS50075"/>
    </source>
</evidence>
<dbReference type="SUPFAM" id="SSF47336">
    <property type="entry name" value="ACP-like"/>
    <property type="match status" value="1"/>
</dbReference>
<name>M2YAK3_9PSEU</name>
<evidence type="ECO:0000259" key="5">
    <source>
        <dbReference type="PROSITE" id="PS52004"/>
    </source>
</evidence>
<dbReference type="InterPro" id="IPR050091">
    <property type="entry name" value="PKS_NRPS_Biosynth_Enz"/>
</dbReference>
<dbReference type="InterPro" id="IPR006162">
    <property type="entry name" value="Ppantetheine_attach_site"/>
</dbReference>
<keyword evidence="2" id="KW-0597">Phosphoprotein</keyword>
<dbReference type="SUPFAM" id="SSF53901">
    <property type="entry name" value="Thiolase-like"/>
    <property type="match status" value="1"/>
</dbReference>
<dbReference type="PANTHER" id="PTHR43775">
    <property type="entry name" value="FATTY ACID SYNTHASE"/>
    <property type="match status" value="1"/>
</dbReference>
<dbReference type="GO" id="GO:0006633">
    <property type="term" value="P:fatty acid biosynthetic process"/>
    <property type="evidence" value="ECO:0007669"/>
    <property type="project" value="InterPro"/>
</dbReference>
<dbReference type="InterPro" id="IPR016039">
    <property type="entry name" value="Thiolase-like"/>
</dbReference>
<dbReference type="InterPro" id="IPR016036">
    <property type="entry name" value="Malonyl_transacylase_ACP-bd"/>
</dbReference>
<evidence type="ECO:0000256" key="3">
    <source>
        <dbReference type="ARBA" id="ARBA00022679"/>
    </source>
</evidence>
<dbReference type="CDD" id="cd00833">
    <property type="entry name" value="PKS"/>
    <property type="match status" value="1"/>
</dbReference>
<dbReference type="Proteomes" id="UP000054226">
    <property type="component" value="Unassembled WGS sequence"/>
</dbReference>
<evidence type="ECO:0000256" key="1">
    <source>
        <dbReference type="ARBA" id="ARBA00022450"/>
    </source>
</evidence>
<dbReference type="InterPro" id="IPR014030">
    <property type="entry name" value="Ketoacyl_synth_N"/>
</dbReference>
<dbReference type="Pfam" id="PF16197">
    <property type="entry name" value="KAsynt_C_assoc"/>
    <property type="match status" value="1"/>
</dbReference>
<proteinExistence type="predicted"/>
<protein>
    <submittedName>
        <fullName evidence="6">Type I polyketide synthase component</fullName>
    </submittedName>
</protein>
<dbReference type="SMART" id="SM00825">
    <property type="entry name" value="PKS_KS"/>
    <property type="match status" value="1"/>
</dbReference>
<dbReference type="PROSITE" id="PS50075">
    <property type="entry name" value="CARRIER"/>
    <property type="match status" value="1"/>
</dbReference>
<dbReference type="Pfam" id="PF00109">
    <property type="entry name" value="ketoacyl-synt"/>
    <property type="match status" value="1"/>
</dbReference>
<dbReference type="InterPro" id="IPR016035">
    <property type="entry name" value="Acyl_Trfase/lysoPLipase"/>
</dbReference>
<feature type="domain" description="Ketosynthase family 3 (KS3)" evidence="5">
    <location>
        <begin position="1"/>
        <end position="397"/>
    </location>
</feature>
<dbReference type="InterPro" id="IPR032821">
    <property type="entry name" value="PKS_assoc"/>
</dbReference>
<keyword evidence="3" id="KW-0808">Transferase</keyword>
<keyword evidence="1" id="KW-0596">Phosphopantetheine</keyword>
<dbReference type="PANTHER" id="PTHR43775:SF37">
    <property type="entry name" value="SI:DKEY-61P9.11"/>
    <property type="match status" value="1"/>
</dbReference>
<dbReference type="Gene3D" id="3.30.70.250">
    <property type="entry name" value="Malonyl-CoA ACP transacylase, ACP-binding"/>
    <property type="match status" value="1"/>
</dbReference>
<dbReference type="GO" id="GO:0004315">
    <property type="term" value="F:3-oxoacyl-[acyl-carrier-protein] synthase activity"/>
    <property type="evidence" value="ECO:0007669"/>
    <property type="project" value="InterPro"/>
</dbReference>
<evidence type="ECO:0000313" key="6">
    <source>
        <dbReference type="EMBL" id="EME58615.1"/>
    </source>
</evidence>
<dbReference type="SUPFAM" id="SSF55048">
    <property type="entry name" value="Probable ACP-binding domain of malonyl-CoA ACP transacylase"/>
    <property type="match status" value="1"/>
</dbReference>
<dbReference type="EMBL" id="AOHO01000055">
    <property type="protein sequence ID" value="EME58615.1"/>
    <property type="molecule type" value="Genomic_DNA"/>
</dbReference>
<dbReference type="Gene3D" id="3.30.70.3290">
    <property type="match status" value="1"/>
</dbReference>